<accession>B9XJ48</accession>
<dbReference type="GO" id="GO:0005975">
    <property type="term" value="P:carbohydrate metabolic process"/>
    <property type="evidence" value="ECO:0007669"/>
    <property type="project" value="InterPro"/>
</dbReference>
<dbReference type="AlphaFoldDB" id="B9XJ48"/>
<dbReference type="Gene3D" id="2.70.98.10">
    <property type="match status" value="1"/>
</dbReference>
<dbReference type="STRING" id="320771.Cflav_PD3145"/>
<dbReference type="RefSeq" id="WP_007415841.1">
    <property type="nucleotide sequence ID" value="NZ_ABOX02000020.1"/>
</dbReference>
<keyword evidence="2" id="KW-1185">Reference proteome</keyword>
<dbReference type="Proteomes" id="UP000003688">
    <property type="component" value="Unassembled WGS sequence"/>
</dbReference>
<evidence type="ECO:0008006" key="3">
    <source>
        <dbReference type="Google" id="ProtNLM"/>
    </source>
</evidence>
<dbReference type="OrthoDB" id="113447at2"/>
<dbReference type="Pfam" id="PF01263">
    <property type="entry name" value="Aldose_epim"/>
    <property type="match status" value="1"/>
</dbReference>
<protein>
    <recommendedName>
        <fullName evidence="3">Aldose 1-epimerase</fullName>
    </recommendedName>
</protein>
<organism evidence="1 2">
    <name type="scientific">Pedosphaera parvula (strain Ellin514)</name>
    <dbReference type="NCBI Taxonomy" id="320771"/>
    <lineage>
        <taxon>Bacteria</taxon>
        <taxon>Pseudomonadati</taxon>
        <taxon>Verrucomicrobiota</taxon>
        <taxon>Pedosphaerae</taxon>
        <taxon>Pedosphaerales</taxon>
        <taxon>Pedosphaeraceae</taxon>
        <taxon>Pedosphaera</taxon>
    </lineage>
</organism>
<gene>
    <name evidence="1" type="ORF">Cflav_PD3145</name>
</gene>
<dbReference type="GO" id="GO:0030246">
    <property type="term" value="F:carbohydrate binding"/>
    <property type="evidence" value="ECO:0007669"/>
    <property type="project" value="InterPro"/>
</dbReference>
<dbReference type="EMBL" id="ABOX02000020">
    <property type="protein sequence ID" value="EEF60086.1"/>
    <property type="molecule type" value="Genomic_DNA"/>
</dbReference>
<dbReference type="GO" id="GO:0016853">
    <property type="term" value="F:isomerase activity"/>
    <property type="evidence" value="ECO:0007669"/>
    <property type="project" value="InterPro"/>
</dbReference>
<dbReference type="InterPro" id="IPR008183">
    <property type="entry name" value="Aldose_1/G6P_1-epimerase"/>
</dbReference>
<proteinExistence type="predicted"/>
<dbReference type="InterPro" id="IPR011013">
    <property type="entry name" value="Gal_mutarotase_sf_dom"/>
</dbReference>
<dbReference type="SUPFAM" id="SSF74650">
    <property type="entry name" value="Galactose mutarotase-like"/>
    <property type="match status" value="1"/>
</dbReference>
<evidence type="ECO:0000313" key="1">
    <source>
        <dbReference type="EMBL" id="EEF60086.1"/>
    </source>
</evidence>
<reference evidence="1 2" key="1">
    <citation type="journal article" date="2011" name="J. Bacteriol.">
        <title>Genome sequence of 'Pedosphaera parvula' Ellin514, an aerobic Verrucomicrobial isolate from pasture soil.</title>
        <authorList>
            <person name="Kant R."/>
            <person name="van Passel M.W."/>
            <person name="Sangwan P."/>
            <person name="Palva A."/>
            <person name="Lucas S."/>
            <person name="Copeland A."/>
            <person name="Lapidus A."/>
            <person name="Glavina Del Rio T."/>
            <person name="Dalin E."/>
            <person name="Tice H."/>
            <person name="Bruce D."/>
            <person name="Goodwin L."/>
            <person name="Pitluck S."/>
            <person name="Chertkov O."/>
            <person name="Larimer F.W."/>
            <person name="Land M.L."/>
            <person name="Hauser L."/>
            <person name="Brettin T.S."/>
            <person name="Detter J.C."/>
            <person name="Han S."/>
            <person name="de Vos W.M."/>
            <person name="Janssen P.H."/>
            <person name="Smidt H."/>
        </authorList>
    </citation>
    <scope>NUCLEOTIDE SEQUENCE [LARGE SCALE GENOMIC DNA]</scope>
    <source>
        <strain evidence="1 2">Ellin514</strain>
    </source>
</reference>
<sequence>MKGVENNPIVRQEQGFDVYQLGNEDVEIAVVPELGAKIISLKNLKTGREWLWHPPGPLKLFANRLGDDFATSPLAGMDECLPTIAPCAWRGRELPDHGEAWSAAWTVDSQAWDCGILKTSCKLALSPLEFERTILLLDNGIRMVYRLTNQGPATEQFLWALHPLLQLEAGDQLELPTSTRALLNGNEWVDSIDTAVPDGNCAKVFAAPLDKGISAIHNKRTGERLEFEWNVVENHALGLWLTRGGWHGMDHFAMEPTNGDSDFLTVAARRERCRALAPFASATWQIQIRIGS</sequence>
<dbReference type="InterPro" id="IPR014718">
    <property type="entry name" value="GH-type_carb-bd"/>
</dbReference>
<comment type="caution">
    <text evidence="1">The sequence shown here is derived from an EMBL/GenBank/DDBJ whole genome shotgun (WGS) entry which is preliminary data.</text>
</comment>
<name>B9XJ48_PEDPL</name>
<evidence type="ECO:0000313" key="2">
    <source>
        <dbReference type="Proteomes" id="UP000003688"/>
    </source>
</evidence>